<dbReference type="InterPro" id="IPR016161">
    <property type="entry name" value="Ald_DH/histidinol_DH"/>
</dbReference>
<evidence type="ECO:0000313" key="10">
    <source>
        <dbReference type="EMBL" id="OSC96948.1"/>
    </source>
</evidence>
<keyword evidence="2 4" id="KW-0560">Oxidoreductase</keyword>
<evidence type="ECO:0000313" key="11">
    <source>
        <dbReference type="Proteomes" id="UP000193067"/>
    </source>
</evidence>
<evidence type="ECO:0000259" key="9">
    <source>
        <dbReference type="Pfam" id="PF00171"/>
    </source>
</evidence>
<keyword evidence="8" id="KW-1133">Transmembrane helix</keyword>
<evidence type="ECO:0000256" key="1">
    <source>
        <dbReference type="ARBA" id="ARBA00009986"/>
    </source>
</evidence>
<dbReference type="Proteomes" id="UP000193067">
    <property type="component" value="Unassembled WGS sequence"/>
</dbReference>
<accession>A0A1Y2I717</accession>
<evidence type="ECO:0000256" key="4">
    <source>
        <dbReference type="PIRNR" id="PIRNR036492"/>
    </source>
</evidence>
<feature type="transmembrane region" description="Helical" evidence="8">
    <location>
        <begin position="113"/>
        <end position="137"/>
    </location>
</feature>
<keyword evidence="3" id="KW-0520">NAD</keyword>
<keyword evidence="8" id="KW-0812">Transmembrane</keyword>
<dbReference type="STRING" id="1353009.A0A1Y2I717"/>
<sequence length="507" mass="56010">MSLTYTPLDEIPNIHATARRAFLSGKTKSIVFRKRQIAQVAWMVKDNEQRFMEAMKADLGRPYQETEFFDFGIVYGESRMAYDNIEKWTKEQAPDFNPNWFLMKPRLKPEPKGVVLVIAPFNYPLFLLLVPLISAIAGGNAAVLKPPENTPVFSALLAELLPEYLDKELFHVVNGAVAETTKLLELPWDHIMYTGNGRVGRIVAEAAAKHLTPLTLELGGKNPVIVDPKVDLEMAARRIFWGRTSNAGQICLAPEYVLVPEESQAALVSAFRNFYHSFFPEGAKKSDSFGRIVTEAHAARIKNLIEQTRGTIEFGGDVDIAEKYVSPTVVSNVRADDPLMEIFGPVLAIVPVKDIDEAIAFINSRDVPLAIYVFSFDKALQKKVVDNTQSGAIMMNETLVTAGAPGLPVGGKGPGGYGYYTSKYGFDQFVHMRVSVNNPAWVDKLALWFRFPPYTVAGGKKIRSLETPLPPRPTDSESSISNTWVVLLATAVAAASSVAVLRAMERV</sequence>
<dbReference type="InterPro" id="IPR016163">
    <property type="entry name" value="Ald_DH_C"/>
</dbReference>
<organism evidence="10 11">
    <name type="scientific">Trametes coccinea (strain BRFM310)</name>
    <name type="common">Pycnoporus coccineus</name>
    <dbReference type="NCBI Taxonomy" id="1353009"/>
    <lineage>
        <taxon>Eukaryota</taxon>
        <taxon>Fungi</taxon>
        <taxon>Dikarya</taxon>
        <taxon>Basidiomycota</taxon>
        <taxon>Agaricomycotina</taxon>
        <taxon>Agaricomycetes</taxon>
        <taxon>Polyporales</taxon>
        <taxon>Polyporaceae</taxon>
        <taxon>Trametes</taxon>
    </lineage>
</organism>
<dbReference type="Gene3D" id="3.40.605.10">
    <property type="entry name" value="Aldehyde Dehydrogenase, Chain A, domain 1"/>
    <property type="match status" value="1"/>
</dbReference>
<dbReference type="SUPFAM" id="SSF53720">
    <property type="entry name" value="ALDH-like"/>
    <property type="match status" value="1"/>
</dbReference>
<keyword evidence="8" id="KW-0472">Membrane</keyword>
<protein>
    <recommendedName>
        <fullName evidence="4">Aldehyde dehydrogenase</fullName>
    </recommendedName>
</protein>
<feature type="domain" description="Aldehyde dehydrogenase" evidence="9">
    <location>
        <begin position="10"/>
        <end position="433"/>
    </location>
</feature>
<dbReference type="AlphaFoldDB" id="A0A1Y2I717"/>
<dbReference type="PROSITE" id="PS00687">
    <property type="entry name" value="ALDEHYDE_DEHYDR_GLU"/>
    <property type="match status" value="1"/>
</dbReference>
<dbReference type="GO" id="GO:0004029">
    <property type="term" value="F:aldehyde dehydrogenase (NAD+) activity"/>
    <property type="evidence" value="ECO:0007669"/>
    <property type="project" value="TreeGrafter"/>
</dbReference>
<dbReference type="OrthoDB" id="440325at2759"/>
<evidence type="ECO:0000256" key="2">
    <source>
        <dbReference type="ARBA" id="ARBA00023002"/>
    </source>
</evidence>
<dbReference type="Pfam" id="PF00171">
    <property type="entry name" value="Aldedh"/>
    <property type="match status" value="1"/>
</dbReference>
<dbReference type="FunFam" id="3.40.309.10:FF:000003">
    <property type="entry name" value="Aldehyde dehydrogenase"/>
    <property type="match status" value="1"/>
</dbReference>
<evidence type="ECO:0000256" key="3">
    <source>
        <dbReference type="ARBA" id="ARBA00023027"/>
    </source>
</evidence>
<dbReference type="InterPro" id="IPR012394">
    <property type="entry name" value="Aldehyde_DH_NAD(P)"/>
</dbReference>
<feature type="active site" evidence="5 6">
    <location>
        <position position="217"/>
    </location>
</feature>
<dbReference type="GO" id="GO:0005737">
    <property type="term" value="C:cytoplasm"/>
    <property type="evidence" value="ECO:0007669"/>
    <property type="project" value="TreeGrafter"/>
</dbReference>
<evidence type="ECO:0000256" key="7">
    <source>
        <dbReference type="RuleBase" id="RU003345"/>
    </source>
</evidence>
<reference evidence="10 11" key="1">
    <citation type="journal article" date="2015" name="Biotechnol. Biofuels">
        <title>Enhanced degradation of softwood versus hardwood by the white-rot fungus Pycnoporus coccineus.</title>
        <authorList>
            <person name="Couturier M."/>
            <person name="Navarro D."/>
            <person name="Chevret D."/>
            <person name="Henrissat B."/>
            <person name="Piumi F."/>
            <person name="Ruiz-Duenas F.J."/>
            <person name="Martinez A.T."/>
            <person name="Grigoriev I.V."/>
            <person name="Riley R."/>
            <person name="Lipzen A."/>
            <person name="Berrin J.G."/>
            <person name="Master E.R."/>
            <person name="Rosso M.N."/>
        </authorList>
    </citation>
    <scope>NUCLEOTIDE SEQUENCE [LARGE SCALE GENOMIC DNA]</scope>
    <source>
        <strain evidence="10 11">BRFM310</strain>
    </source>
</reference>
<dbReference type="FunFam" id="3.40.605.10:FF:000004">
    <property type="entry name" value="Aldehyde dehydrogenase"/>
    <property type="match status" value="1"/>
</dbReference>
<dbReference type="GO" id="GO:0006081">
    <property type="term" value="P:aldehyde metabolic process"/>
    <property type="evidence" value="ECO:0007669"/>
    <property type="project" value="InterPro"/>
</dbReference>
<dbReference type="PANTHER" id="PTHR43570:SF16">
    <property type="entry name" value="ALDEHYDE DEHYDROGENASE TYPE III, ISOFORM Q"/>
    <property type="match status" value="1"/>
</dbReference>
<comment type="similarity">
    <text evidence="1 4 7">Belongs to the aldehyde dehydrogenase family.</text>
</comment>
<dbReference type="InterPro" id="IPR016162">
    <property type="entry name" value="Ald_DH_N"/>
</dbReference>
<dbReference type="PANTHER" id="PTHR43570">
    <property type="entry name" value="ALDEHYDE DEHYDROGENASE"/>
    <property type="match status" value="1"/>
</dbReference>
<evidence type="ECO:0000256" key="8">
    <source>
        <dbReference type="SAM" id="Phobius"/>
    </source>
</evidence>
<keyword evidence="11" id="KW-1185">Reference proteome</keyword>
<feature type="active site" evidence="5">
    <location>
        <position position="251"/>
    </location>
</feature>
<dbReference type="EMBL" id="KZ084161">
    <property type="protein sequence ID" value="OSC96948.1"/>
    <property type="molecule type" value="Genomic_DNA"/>
</dbReference>
<proteinExistence type="inferred from homology"/>
<dbReference type="Gene3D" id="3.40.309.10">
    <property type="entry name" value="Aldehyde Dehydrogenase, Chain A, domain 2"/>
    <property type="match status" value="1"/>
</dbReference>
<evidence type="ECO:0000256" key="5">
    <source>
        <dbReference type="PIRSR" id="PIRSR036492-1"/>
    </source>
</evidence>
<dbReference type="InterPro" id="IPR015590">
    <property type="entry name" value="Aldehyde_DH_dom"/>
</dbReference>
<gene>
    <name evidence="10" type="ORF">PYCCODRAFT_1472205</name>
</gene>
<evidence type="ECO:0000256" key="6">
    <source>
        <dbReference type="PROSITE-ProRule" id="PRU10007"/>
    </source>
</evidence>
<dbReference type="PIRSF" id="PIRSF036492">
    <property type="entry name" value="ALDH"/>
    <property type="match status" value="1"/>
</dbReference>
<name>A0A1Y2I717_TRAC3</name>
<dbReference type="InterPro" id="IPR029510">
    <property type="entry name" value="Ald_DH_CS_GLU"/>
</dbReference>